<accession>A0ABW3LCV6</accession>
<dbReference type="Proteomes" id="UP001597109">
    <property type="component" value="Unassembled WGS sequence"/>
</dbReference>
<comment type="caution">
    <text evidence="1">The sequence shown here is derived from an EMBL/GenBank/DDBJ whole genome shotgun (WGS) entry which is preliminary data.</text>
</comment>
<reference evidence="2" key="1">
    <citation type="journal article" date="2019" name="Int. J. Syst. Evol. Microbiol.">
        <title>The Global Catalogue of Microorganisms (GCM) 10K type strain sequencing project: providing services to taxonomists for standard genome sequencing and annotation.</title>
        <authorList>
            <consortium name="The Broad Institute Genomics Platform"/>
            <consortium name="The Broad Institute Genome Sequencing Center for Infectious Disease"/>
            <person name="Wu L."/>
            <person name="Ma J."/>
        </authorList>
    </citation>
    <scope>NUCLEOTIDE SEQUENCE [LARGE SCALE GENOMIC DNA]</scope>
    <source>
        <strain evidence="2">CCUG 56756</strain>
    </source>
</reference>
<evidence type="ECO:0000313" key="2">
    <source>
        <dbReference type="Proteomes" id="UP001597109"/>
    </source>
</evidence>
<name>A0ABW3LCV6_9BACL</name>
<protein>
    <submittedName>
        <fullName evidence="1">Uncharacterized protein</fullName>
    </submittedName>
</protein>
<dbReference type="RefSeq" id="WP_144840859.1">
    <property type="nucleotide sequence ID" value="NZ_JBHTKI010000014.1"/>
</dbReference>
<organism evidence="1 2">
    <name type="scientific">Metaplanococcus flavidus</name>
    <dbReference type="NCBI Taxonomy" id="569883"/>
    <lineage>
        <taxon>Bacteria</taxon>
        <taxon>Bacillati</taxon>
        <taxon>Bacillota</taxon>
        <taxon>Bacilli</taxon>
        <taxon>Bacillales</taxon>
        <taxon>Caryophanaceae</taxon>
        <taxon>Metaplanococcus</taxon>
    </lineage>
</organism>
<gene>
    <name evidence="1" type="ORF">ACFQ1X_10530</name>
</gene>
<evidence type="ECO:0000313" key="1">
    <source>
        <dbReference type="EMBL" id="MFD1031865.1"/>
    </source>
</evidence>
<dbReference type="EMBL" id="JBHTKI010000014">
    <property type="protein sequence ID" value="MFD1031865.1"/>
    <property type="molecule type" value="Genomic_DNA"/>
</dbReference>
<sequence length="537" mass="61591">MSDQMWKKIVVAASLCLVIAALTVAAFVLLKDDKQVYTGESFNMSLSKPLFISVKEAEVTERSIENVEDIIHTSELSLLGFDIGTYELTERTLGNGTQFIFERFTNDSTFALPLATAVTGLGETDYKDWNPVVVEHEYHKDFGTDPTVNPFGKVEYDGGEILQGNVYISTQMEMEYENGDSSYVRELQEEVRNVELQDDSIEKSFWLQKNEIAESWLLVSEEALFDSAEVEDDWIDYALHNQTQQLNWLTSDGPYTKLPHSIEPYTPLGYGRSIGRFEDNVSLRWNTNTPSIFFESMILNSRSNLINYFDEYDGTRWPTEYTSTWLKDQYDITASYVDTRFNEYVAFYLDHTAELYDEDIEQEEFAVEVYADYLLSRIEVGETIEAGEGFLIVDYFDEDPETPITHASLNHELGGLKILLAAYGNSKEDKYLDAANKVVTGIEYFGQRDGGWIRDTGDLWYQVSPDGTFDGKDYPHLTLIDLLETQALFEELGMEQNDYFNEMIDSKLDYVKSEDIQLNDKAIELLQERNISYLEAS</sequence>
<keyword evidence="2" id="KW-1185">Reference proteome</keyword>
<proteinExistence type="predicted"/>